<name>A0A9Q0H321_9MAGN</name>
<keyword evidence="4" id="KW-1185">Reference proteome</keyword>
<feature type="transmembrane region" description="Helical" evidence="1">
    <location>
        <begin position="108"/>
        <end position="125"/>
    </location>
</feature>
<keyword evidence="1" id="KW-0472">Membrane</keyword>
<accession>A0A9Q0H321</accession>
<organism evidence="3 4">
    <name type="scientific">Protea cynaroides</name>
    <dbReference type="NCBI Taxonomy" id="273540"/>
    <lineage>
        <taxon>Eukaryota</taxon>
        <taxon>Viridiplantae</taxon>
        <taxon>Streptophyta</taxon>
        <taxon>Embryophyta</taxon>
        <taxon>Tracheophyta</taxon>
        <taxon>Spermatophyta</taxon>
        <taxon>Magnoliopsida</taxon>
        <taxon>Proteales</taxon>
        <taxon>Proteaceae</taxon>
        <taxon>Protea</taxon>
    </lineage>
</organism>
<proteinExistence type="predicted"/>
<reference evidence="3" key="1">
    <citation type="journal article" date="2023" name="Plant J.">
        <title>The genome of the king protea, Protea cynaroides.</title>
        <authorList>
            <person name="Chang J."/>
            <person name="Duong T.A."/>
            <person name="Schoeman C."/>
            <person name="Ma X."/>
            <person name="Roodt D."/>
            <person name="Barker N."/>
            <person name="Li Z."/>
            <person name="Van de Peer Y."/>
            <person name="Mizrachi E."/>
        </authorList>
    </citation>
    <scope>NUCLEOTIDE SEQUENCE</scope>
    <source>
        <tissue evidence="3">Young leaves</tissue>
    </source>
</reference>
<dbReference type="AlphaFoldDB" id="A0A9Q0H321"/>
<keyword evidence="1" id="KW-0812">Transmembrane</keyword>
<evidence type="ECO:0000256" key="1">
    <source>
        <dbReference type="SAM" id="Phobius"/>
    </source>
</evidence>
<keyword evidence="1" id="KW-1133">Transmembrane helix</keyword>
<evidence type="ECO:0000313" key="4">
    <source>
        <dbReference type="Proteomes" id="UP001141806"/>
    </source>
</evidence>
<dbReference type="OrthoDB" id="10522438at2759"/>
<comment type="caution">
    <text evidence="3">The sequence shown here is derived from an EMBL/GenBank/DDBJ whole genome shotgun (WGS) entry which is preliminary data.</text>
</comment>
<feature type="chain" id="PRO_5040329325" evidence="2">
    <location>
        <begin position="23"/>
        <end position="126"/>
    </location>
</feature>
<dbReference type="EMBL" id="JAMYWD010000010">
    <property type="protein sequence ID" value="KAJ4958957.1"/>
    <property type="molecule type" value="Genomic_DNA"/>
</dbReference>
<evidence type="ECO:0000256" key="2">
    <source>
        <dbReference type="SAM" id="SignalP"/>
    </source>
</evidence>
<gene>
    <name evidence="3" type="ORF">NE237_026068</name>
</gene>
<evidence type="ECO:0000313" key="3">
    <source>
        <dbReference type="EMBL" id="KAJ4958957.1"/>
    </source>
</evidence>
<keyword evidence="2" id="KW-0732">Signal</keyword>
<dbReference type="Proteomes" id="UP001141806">
    <property type="component" value="Unassembled WGS sequence"/>
</dbReference>
<protein>
    <submittedName>
        <fullName evidence="3">Uncharacterized protein</fullName>
    </submittedName>
</protein>
<feature type="signal peptide" evidence="2">
    <location>
        <begin position="1"/>
        <end position="22"/>
    </location>
</feature>
<sequence length="126" mass="14032">MKLKFLRWFVIILCSQAFSGLAHEITHSVTHAGSELWGQIGEEKQQHGSKVTIGLEEDGKRRYEAGKIFHLGGRRGRGSGGHGGGNINSRPFRNNWKSDASTVLARHYLFNSVALVQVLVVFNILF</sequence>